<dbReference type="AlphaFoldDB" id="A0A0K9NS73"/>
<dbReference type="PROSITE" id="PS01036">
    <property type="entry name" value="HSP70_3"/>
    <property type="match status" value="1"/>
</dbReference>
<dbReference type="SUPFAM" id="SSF100920">
    <property type="entry name" value="Heat shock protein 70kD (HSP70), peptide-binding domain"/>
    <property type="match status" value="1"/>
</dbReference>
<comment type="similarity">
    <text evidence="3">Belongs to the heat shock protein 70 family.</text>
</comment>
<dbReference type="GO" id="GO:0140662">
    <property type="term" value="F:ATP-dependent protein folding chaperone"/>
    <property type="evidence" value="ECO:0007669"/>
    <property type="project" value="InterPro"/>
</dbReference>
<dbReference type="InterPro" id="IPR029047">
    <property type="entry name" value="HSP70_peptide-bd_sf"/>
</dbReference>
<keyword evidence="5" id="KW-1185">Reference proteome</keyword>
<keyword evidence="4" id="KW-0346">Stress response</keyword>
<dbReference type="SUPFAM" id="SSF53067">
    <property type="entry name" value="Actin-like ATPase domain"/>
    <property type="match status" value="2"/>
</dbReference>
<dbReference type="PRINTS" id="PR00301">
    <property type="entry name" value="HEATSHOCK70"/>
</dbReference>
<dbReference type="GO" id="GO:0031072">
    <property type="term" value="F:heat shock protein binding"/>
    <property type="evidence" value="ECO:0000318"/>
    <property type="project" value="GO_Central"/>
</dbReference>
<protein>
    <submittedName>
        <fullName evidence="4">70 kDa heat shock protein</fullName>
    </submittedName>
</protein>
<dbReference type="InterPro" id="IPR018181">
    <property type="entry name" value="Heat_shock_70_CS"/>
</dbReference>
<accession>A0A0K9NS73</accession>
<dbReference type="Gene3D" id="3.90.640.10">
    <property type="entry name" value="Actin, Chain A, domain 4"/>
    <property type="match status" value="1"/>
</dbReference>
<dbReference type="STRING" id="29655.A0A0K9NS73"/>
<dbReference type="PROSITE" id="PS00329">
    <property type="entry name" value="HSP70_2"/>
    <property type="match status" value="1"/>
</dbReference>
<comment type="caution">
    <text evidence="4">The sequence shown here is derived from an EMBL/GenBank/DDBJ whole genome shotgun (WGS) entry which is preliminary data.</text>
</comment>
<dbReference type="FunFam" id="3.30.30.30:FF:000001">
    <property type="entry name" value="heat shock 70 kDa protein-like"/>
    <property type="match status" value="1"/>
</dbReference>
<keyword evidence="1 3" id="KW-0547">Nucleotide-binding</keyword>
<reference evidence="5" key="1">
    <citation type="journal article" date="2016" name="Nature">
        <title>The genome of the seagrass Zostera marina reveals angiosperm adaptation to the sea.</title>
        <authorList>
            <person name="Olsen J.L."/>
            <person name="Rouze P."/>
            <person name="Verhelst B."/>
            <person name="Lin Y.-C."/>
            <person name="Bayer T."/>
            <person name="Collen J."/>
            <person name="Dattolo E."/>
            <person name="De Paoli E."/>
            <person name="Dittami S."/>
            <person name="Maumus F."/>
            <person name="Michel G."/>
            <person name="Kersting A."/>
            <person name="Lauritano C."/>
            <person name="Lohaus R."/>
            <person name="Toepel M."/>
            <person name="Tonon T."/>
            <person name="Vanneste K."/>
            <person name="Amirebrahimi M."/>
            <person name="Brakel J."/>
            <person name="Bostroem C."/>
            <person name="Chovatia M."/>
            <person name="Grimwood J."/>
            <person name="Jenkins J.W."/>
            <person name="Jueterbock A."/>
            <person name="Mraz A."/>
            <person name="Stam W.T."/>
            <person name="Tice H."/>
            <person name="Bornberg-Bauer E."/>
            <person name="Green P.J."/>
            <person name="Pearson G.A."/>
            <person name="Procaccini G."/>
            <person name="Duarte C.M."/>
            <person name="Schmutz J."/>
            <person name="Reusch T.B.H."/>
            <person name="Van de Peer Y."/>
        </authorList>
    </citation>
    <scope>NUCLEOTIDE SEQUENCE [LARGE SCALE GENOMIC DNA]</scope>
    <source>
        <strain evidence="5">cv. Finnish</strain>
    </source>
</reference>
<keyword evidence="2 3" id="KW-0067">ATP-binding</keyword>
<dbReference type="InterPro" id="IPR043129">
    <property type="entry name" value="ATPase_NBD"/>
</dbReference>
<dbReference type="EMBL" id="LFYR01001841">
    <property type="protein sequence ID" value="KMZ58937.1"/>
    <property type="molecule type" value="Genomic_DNA"/>
</dbReference>
<sequence>MEETVMDFPNPTENGFQVKFEKKEETLAIGIDLGTTYSCVALYRHGAYGNVEIIQNEQGNRITPSCVAFTSTERLVGEGAFNQIIRNPLNTIFDAKRLIGRRFSDTDVQNDMKHWPFQVVSGMYDKPIIVVEHMGKKKQFLAEEISSMVISKMKETAEIYIGRSVEKVVVTVPAYFNDAQRRTTKDAGTIAGLTVMRIINEPTAAAIAYGLLLKEREVVGKKTVFVFDFGGGTFDVSLLKIDSGTVEVKATGGDTHLGGEDINNILVNHFVKEFKRKYGKDLDKDSRGFRRMRSACEKAKRNLSFSTLAVIDIDSVQDGVDFEGKLSRALFEDLCMHLFEKCIDHVSRCLIDAKIKKNKVDEVVLVGGSTRIPKVQQLLREFFDGKELCCSLHPDEAVACGAAIQAAMLCGSSSDECPILKDFVVKDVTPLSLGISYNKGVMSVIVPRHTPIPTMKIQSYTIASDYQTSVSVPVYEGERSMVCDNNFLGNFILDGITPAFIHVTFNINEDGLLNVTAMDESCGFQAGMTFTNDSNSSQEEIDKMVGDAVIYRNQDMEKKKKADAKSGLATYAYKIRNTIRNVDIGCKLMSSERKAVEVAVLDVLKWSDVTSSVTTEAHIFDMEKTKLENIWNPIKAKLGL</sequence>
<dbReference type="Gene3D" id="3.30.420.40">
    <property type="match status" value="2"/>
</dbReference>
<dbReference type="GO" id="GO:0016887">
    <property type="term" value="F:ATP hydrolysis activity"/>
    <property type="evidence" value="ECO:0000318"/>
    <property type="project" value="GO_Central"/>
</dbReference>
<dbReference type="OrthoDB" id="2401965at2759"/>
<evidence type="ECO:0000256" key="3">
    <source>
        <dbReference type="RuleBase" id="RU003322"/>
    </source>
</evidence>
<dbReference type="SUPFAM" id="SSF100934">
    <property type="entry name" value="Heat shock protein 70kD (HSP70), C-terminal subdomain"/>
    <property type="match status" value="1"/>
</dbReference>
<evidence type="ECO:0000256" key="1">
    <source>
        <dbReference type="ARBA" id="ARBA00022741"/>
    </source>
</evidence>
<dbReference type="GO" id="GO:0005737">
    <property type="term" value="C:cytoplasm"/>
    <property type="evidence" value="ECO:0000318"/>
    <property type="project" value="GO_Central"/>
</dbReference>
<dbReference type="PANTHER" id="PTHR19375">
    <property type="entry name" value="HEAT SHOCK PROTEIN 70KDA"/>
    <property type="match status" value="1"/>
</dbReference>
<dbReference type="Gene3D" id="1.20.1270.10">
    <property type="match status" value="1"/>
</dbReference>
<evidence type="ECO:0000313" key="4">
    <source>
        <dbReference type="EMBL" id="KMZ58937.1"/>
    </source>
</evidence>
<proteinExistence type="inferred from homology"/>
<dbReference type="Pfam" id="PF00012">
    <property type="entry name" value="HSP70"/>
    <property type="match status" value="1"/>
</dbReference>
<dbReference type="GO" id="GO:0005524">
    <property type="term" value="F:ATP binding"/>
    <property type="evidence" value="ECO:0007669"/>
    <property type="project" value="UniProtKB-KW"/>
</dbReference>
<dbReference type="Proteomes" id="UP000036987">
    <property type="component" value="Unassembled WGS sequence"/>
</dbReference>
<evidence type="ECO:0000256" key="2">
    <source>
        <dbReference type="ARBA" id="ARBA00022840"/>
    </source>
</evidence>
<dbReference type="Gene3D" id="3.30.30.30">
    <property type="match status" value="1"/>
</dbReference>
<dbReference type="FunFam" id="3.30.420.40:FF:000026">
    <property type="entry name" value="Heat shock protein 70"/>
    <property type="match status" value="1"/>
</dbReference>
<dbReference type="InterPro" id="IPR013126">
    <property type="entry name" value="Hsp_70_fam"/>
</dbReference>
<organism evidence="4 5">
    <name type="scientific">Zostera marina</name>
    <name type="common">Eelgrass</name>
    <dbReference type="NCBI Taxonomy" id="29655"/>
    <lineage>
        <taxon>Eukaryota</taxon>
        <taxon>Viridiplantae</taxon>
        <taxon>Streptophyta</taxon>
        <taxon>Embryophyta</taxon>
        <taxon>Tracheophyta</taxon>
        <taxon>Spermatophyta</taxon>
        <taxon>Magnoliopsida</taxon>
        <taxon>Liliopsida</taxon>
        <taxon>Zosteraceae</taxon>
        <taxon>Zostera</taxon>
    </lineage>
</organism>
<evidence type="ECO:0000313" key="5">
    <source>
        <dbReference type="Proteomes" id="UP000036987"/>
    </source>
</evidence>
<dbReference type="InterPro" id="IPR029048">
    <property type="entry name" value="HSP70_C_sf"/>
</dbReference>
<dbReference type="GO" id="GO:0044183">
    <property type="term" value="F:protein folding chaperone"/>
    <property type="evidence" value="ECO:0000318"/>
    <property type="project" value="GO_Central"/>
</dbReference>
<dbReference type="Gene3D" id="2.60.34.10">
    <property type="entry name" value="Substrate Binding Domain Of DNAk, Chain A, domain 1"/>
    <property type="match status" value="1"/>
</dbReference>
<dbReference type="FunFam" id="3.90.640.10:FF:000002">
    <property type="entry name" value="Heat shock 70 kDa"/>
    <property type="match status" value="1"/>
</dbReference>
<gene>
    <name evidence="4" type="ORF">ZOSMA_71G00030</name>
</gene>
<dbReference type="GO" id="GO:0042026">
    <property type="term" value="P:protein refolding"/>
    <property type="evidence" value="ECO:0000318"/>
    <property type="project" value="GO_Central"/>
</dbReference>
<name>A0A0K9NS73_ZOSMR</name>
<dbReference type="PROSITE" id="PS00297">
    <property type="entry name" value="HSP70_1"/>
    <property type="match status" value="1"/>
</dbReference>